<dbReference type="RefSeq" id="WP_149887732.1">
    <property type="nucleotide sequence ID" value="NZ_VVXK01000023.1"/>
</dbReference>
<keyword evidence="3" id="KW-0233">DNA recombination</keyword>
<evidence type="ECO:0000313" key="5">
    <source>
        <dbReference type="EMBL" id="KAA2366762.1"/>
    </source>
</evidence>
<dbReference type="GO" id="GO:0015074">
    <property type="term" value="P:DNA integration"/>
    <property type="evidence" value="ECO:0007669"/>
    <property type="project" value="InterPro"/>
</dbReference>
<dbReference type="InterPro" id="IPR050090">
    <property type="entry name" value="Tyrosine_recombinase_XerCD"/>
</dbReference>
<dbReference type="Pfam" id="PF17293">
    <property type="entry name" value="Arm-DNA-bind_5"/>
    <property type="match status" value="1"/>
</dbReference>
<sequence>MKSIPAGYENDLLTMVEILRITYYLYEFKRNRRGTAPIYCKLTTDGAERQQFSTGLYVTPDLWDKDAQCVRGTSEDAVLINRRLQDITIELKGIERKLYEADGNVSLAEIYSIYKHKTVEEHTLCGIFRERLNKMEQLVGKEYSPATLQKFREVFAHVERYIRTSYNTQDIPIRSVDYRFVKQFEEALIVQGLKAITINKIMQRVRQMVTYAFKCNYIQQDPFVEYRPLKERKRLVFLTQEELHKLEHHHFAQKRLETVKNIYLFSVYTGFAYHEAQALQPKHITKGFDGRNWITLVRQKTDREVSVPLLPQAEKLIAWFREFGSTDDYIQPRISNQKVNSYLREIADVVGIDKKLTHHTARKTFATTILLYNDVPIEVVSKLLGHSNISVTQQSYAQVLNKNISNHIERLEKVLDVQ</sequence>
<dbReference type="Gene3D" id="1.10.150.130">
    <property type="match status" value="1"/>
</dbReference>
<comment type="caution">
    <text evidence="5">The sequence shown here is derived from an EMBL/GenBank/DDBJ whole genome shotgun (WGS) entry which is preliminary data.</text>
</comment>
<dbReference type="Gene3D" id="1.10.443.10">
    <property type="entry name" value="Intergrase catalytic core"/>
    <property type="match status" value="1"/>
</dbReference>
<evidence type="ECO:0000256" key="2">
    <source>
        <dbReference type="ARBA" id="ARBA00023125"/>
    </source>
</evidence>
<proteinExistence type="inferred from homology"/>
<evidence type="ECO:0000256" key="1">
    <source>
        <dbReference type="ARBA" id="ARBA00008857"/>
    </source>
</evidence>
<name>A0A5B3G0V6_9BACT</name>
<dbReference type="PANTHER" id="PTHR30349:SF64">
    <property type="entry name" value="PROPHAGE INTEGRASE INTD-RELATED"/>
    <property type="match status" value="1"/>
</dbReference>
<protein>
    <submittedName>
        <fullName evidence="5">Site-specific integrase</fullName>
    </submittedName>
</protein>
<gene>
    <name evidence="5" type="ORF">F2Y13_12805</name>
</gene>
<dbReference type="InterPro" id="IPR010998">
    <property type="entry name" value="Integrase_recombinase_N"/>
</dbReference>
<accession>A0A5B3G0V6</accession>
<dbReference type="GO" id="GO:0003677">
    <property type="term" value="F:DNA binding"/>
    <property type="evidence" value="ECO:0007669"/>
    <property type="project" value="UniProtKB-KW"/>
</dbReference>
<dbReference type="PANTHER" id="PTHR30349">
    <property type="entry name" value="PHAGE INTEGRASE-RELATED"/>
    <property type="match status" value="1"/>
</dbReference>
<dbReference type="GO" id="GO:0006310">
    <property type="term" value="P:DNA recombination"/>
    <property type="evidence" value="ECO:0007669"/>
    <property type="project" value="UniProtKB-KW"/>
</dbReference>
<dbReference type="Pfam" id="PF13102">
    <property type="entry name" value="Phage_int_SAM_5"/>
    <property type="match status" value="1"/>
</dbReference>
<evidence type="ECO:0000259" key="4">
    <source>
        <dbReference type="PROSITE" id="PS51898"/>
    </source>
</evidence>
<keyword evidence="2" id="KW-0238">DNA-binding</keyword>
<dbReference type="InterPro" id="IPR035386">
    <property type="entry name" value="Arm-DNA-bind_5"/>
</dbReference>
<dbReference type="AlphaFoldDB" id="A0A5B3G0V6"/>
<dbReference type="PROSITE" id="PS51898">
    <property type="entry name" value="TYR_RECOMBINASE"/>
    <property type="match status" value="1"/>
</dbReference>
<dbReference type="Proteomes" id="UP000323567">
    <property type="component" value="Unassembled WGS sequence"/>
</dbReference>
<dbReference type="SUPFAM" id="SSF56349">
    <property type="entry name" value="DNA breaking-rejoining enzymes"/>
    <property type="match status" value="1"/>
</dbReference>
<dbReference type="InterPro" id="IPR013762">
    <property type="entry name" value="Integrase-like_cat_sf"/>
</dbReference>
<evidence type="ECO:0000313" key="6">
    <source>
        <dbReference type="Proteomes" id="UP000323567"/>
    </source>
</evidence>
<dbReference type="Pfam" id="PF00589">
    <property type="entry name" value="Phage_integrase"/>
    <property type="match status" value="1"/>
</dbReference>
<dbReference type="EMBL" id="VVXK01000023">
    <property type="protein sequence ID" value="KAA2366762.1"/>
    <property type="molecule type" value="Genomic_DNA"/>
</dbReference>
<comment type="similarity">
    <text evidence="1">Belongs to the 'phage' integrase family.</text>
</comment>
<dbReference type="InterPro" id="IPR002104">
    <property type="entry name" value="Integrase_catalytic"/>
</dbReference>
<evidence type="ECO:0000256" key="3">
    <source>
        <dbReference type="ARBA" id="ARBA00023172"/>
    </source>
</evidence>
<feature type="domain" description="Tyr recombinase" evidence="4">
    <location>
        <begin position="233"/>
        <end position="409"/>
    </location>
</feature>
<dbReference type="InterPro" id="IPR011010">
    <property type="entry name" value="DNA_brk_join_enz"/>
</dbReference>
<dbReference type="CDD" id="cd01185">
    <property type="entry name" value="INTN1_C_like"/>
    <property type="match status" value="1"/>
</dbReference>
<dbReference type="InterPro" id="IPR025269">
    <property type="entry name" value="SAM-like_dom"/>
</dbReference>
<organism evidence="5 6">
    <name type="scientific">Alistipes shahii</name>
    <dbReference type="NCBI Taxonomy" id="328814"/>
    <lineage>
        <taxon>Bacteria</taxon>
        <taxon>Pseudomonadati</taxon>
        <taxon>Bacteroidota</taxon>
        <taxon>Bacteroidia</taxon>
        <taxon>Bacteroidales</taxon>
        <taxon>Rikenellaceae</taxon>
        <taxon>Alistipes</taxon>
    </lineage>
</organism>
<reference evidence="5 6" key="1">
    <citation type="journal article" date="2019" name="Nat. Med.">
        <title>A library of human gut bacterial isolates paired with longitudinal multiomics data enables mechanistic microbiome research.</title>
        <authorList>
            <person name="Poyet M."/>
            <person name="Groussin M."/>
            <person name="Gibbons S.M."/>
            <person name="Avila-Pacheco J."/>
            <person name="Jiang X."/>
            <person name="Kearney S.M."/>
            <person name="Perrotta A.R."/>
            <person name="Berdy B."/>
            <person name="Zhao S."/>
            <person name="Lieberman T.D."/>
            <person name="Swanson P.K."/>
            <person name="Smith M."/>
            <person name="Roesemann S."/>
            <person name="Alexander J.E."/>
            <person name="Rich S.A."/>
            <person name="Livny J."/>
            <person name="Vlamakis H."/>
            <person name="Clish C."/>
            <person name="Bullock K."/>
            <person name="Deik A."/>
            <person name="Scott J."/>
            <person name="Pierce K.A."/>
            <person name="Xavier R.J."/>
            <person name="Alm E.J."/>
        </authorList>
    </citation>
    <scope>NUCLEOTIDE SEQUENCE [LARGE SCALE GENOMIC DNA]</scope>
    <source>
        <strain evidence="5 6">BIOML-A2</strain>
    </source>
</reference>